<proteinExistence type="predicted"/>
<dbReference type="GO" id="GO:0016747">
    <property type="term" value="F:acyltransferase activity, transferring groups other than amino-acyl groups"/>
    <property type="evidence" value="ECO:0007669"/>
    <property type="project" value="InterPro"/>
</dbReference>
<dbReference type="InterPro" id="IPR050832">
    <property type="entry name" value="Bact_Acetyltransf"/>
</dbReference>
<dbReference type="PROSITE" id="PS51186">
    <property type="entry name" value="GNAT"/>
    <property type="match status" value="1"/>
</dbReference>
<dbReference type="Proteomes" id="UP000523079">
    <property type="component" value="Unassembled WGS sequence"/>
</dbReference>
<evidence type="ECO:0000256" key="1">
    <source>
        <dbReference type="ARBA" id="ARBA00022679"/>
    </source>
</evidence>
<organism evidence="4 5">
    <name type="scientific">Microlunatus kandeliicorticis</name>
    <dbReference type="NCBI Taxonomy" id="1759536"/>
    <lineage>
        <taxon>Bacteria</taxon>
        <taxon>Bacillati</taxon>
        <taxon>Actinomycetota</taxon>
        <taxon>Actinomycetes</taxon>
        <taxon>Propionibacteriales</taxon>
        <taxon>Propionibacteriaceae</taxon>
        <taxon>Microlunatus</taxon>
    </lineage>
</organism>
<evidence type="ECO:0000313" key="5">
    <source>
        <dbReference type="Proteomes" id="UP000523079"/>
    </source>
</evidence>
<keyword evidence="5" id="KW-1185">Reference proteome</keyword>
<evidence type="ECO:0000256" key="2">
    <source>
        <dbReference type="ARBA" id="ARBA00023315"/>
    </source>
</evidence>
<dbReference type="AlphaFoldDB" id="A0A7W3IRP3"/>
<dbReference type="PANTHER" id="PTHR43877:SF1">
    <property type="entry name" value="ACETYLTRANSFERASE"/>
    <property type="match status" value="1"/>
</dbReference>
<reference evidence="4 5" key="1">
    <citation type="submission" date="2020-07" db="EMBL/GenBank/DDBJ databases">
        <title>Sequencing the genomes of 1000 actinobacteria strains.</title>
        <authorList>
            <person name="Klenk H.-P."/>
        </authorList>
    </citation>
    <scope>NUCLEOTIDE SEQUENCE [LARGE SCALE GENOMIC DNA]</scope>
    <source>
        <strain evidence="4 5">DSM 100723</strain>
    </source>
</reference>
<feature type="domain" description="N-acetyltransferase" evidence="3">
    <location>
        <begin position="5"/>
        <end position="157"/>
    </location>
</feature>
<evidence type="ECO:0000313" key="4">
    <source>
        <dbReference type="EMBL" id="MBA8794021.1"/>
    </source>
</evidence>
<keyword evidence="2" id="KW-0012">Acyltransferase</keyword>
<dbReference type="EMBL" id="JACGWT010000002">
    <property type="protein sequence ID" value="MBA8794021.1"/>
    <property type="molecule type" value="Genomic_DNA"/>
</dbReference>
<dbReference type="PANTHER" id="PTHR43877">
    <property type="entry name" value="AMINOALKYLPHOSPHONATE N-ACETYLTRANSFERASE-RELATED-RELATED"/>
    <property type="match status" value="1"/>
</dbReference>
<dbReference type="InterPro" id="IPR016181">
    <property type="entry name" value="Acyl_CoA_acyltransferase"/>
</dbReference>
<dbReference type="InterPro" id="IPR000182">
    <property type="entry name" value="GNAT_dom"/>
</dbReference>
<dbReference type="RefSeq" id="WP_182559547.1">
    <property type="nucleotide sequence ID" value="NZ_JACGWT010000002.1"/>
</dbReference>
<name>A0A7W3IRP3_9ACTN</name>
<gene>
    <name evidence="4" type="ORF">FHX74_001626</name>
</gene>
<comment type="caution">
    <text evidence="4">The sequence shown here is derived from an EMBL/GenBank/DDBJ whole genome shotgun (WGS) entry which is preliminary data.</text>
</comment>
<dbReference type="SUPFAM" id="SSF55729">
    <property type="entry name" value="Acyl-CoA N-acyltransferases (Nat)"/>
    <property type="match status" value="2"/>
</dbReference>
<sequence>MLEITRIGQDDEAAQRRWYATMRAAWVDGRPDAVYQPFAALAASYATPPAHARRLWLLALDDGRPVGAAELSWTVEVDLDRVDVELAVLAEHRRRGVGRALAAAAEEVGRELGRTVADGFFFVVGDAPVEESAGWKFATGLGARRVHTELHLVLDLPPDADRLAGLRQLAVEGSVGYTALAWTDRCPDEHVAAYLAMRTQMDADVPAGEEPPTPRPWTVERLRAGEERRRPDWVTLTAAARDDATGGLAGYSELLLPRVETGTVWQEDTLVMPAHRGHRLGLLLKLRTLDLLLAEHPGATAVHTWTAPTNTAMLRTNQRFGYRVAETMVEVHRAE</sequence>
<dbReference type="Gene3D" id="3.40.630.30">
    <property type="match status" value="1"/>
</dbReference>
<evidence type="ECO:0000259" key="3">
    <source>
        <dbReference type="PROSITE" id="PS51186"/>
    </source>
</evidence>
<dbReference type="CDD" id="cd04301">
    <property type="entry name" value="NAT_SF"/>
    <property type="match status" value="1"/>
</dbReference>
<accession>A0A7W3IRP3</accession>
<dbReference type="Pfam" id="PF00583">
    <property type="entry name" value="Acetyltransf_1"/>
    <property type="match status" value="2"/>
</dbReference>
<keyword evidence="1 4" id="KW-0808">Transferase</keyword>
<protein>
    <submittedName>
        <fullName evidence="4">GNAT superfamily N-acetyltransferase</fullName>
    </submittedName>
</protein>